<sequence>MTYINKGPNFIDVHMHRPQSKSRNFMDALFAFWPGLQSHFSPSKDSPPTNSERSCPSHEFHIPSGKLYSAAVRDSLPSLQSTSCPSSNKEREISNKPSKPRLKASEFVPDNSEHMHQLGKMGIQLVTLDDGRVQLMQSASKAETPADAEEGMKFMQEIIEITKTQQAERDY</sequence>
<dbReference type="STRING" id="307972.A0A2G8L2P2"/>
<reference evidence="2 3" key="1">
    <citation type="journal article" date="2017" name="PLoS Biol.">
        <title>The sea cucumber genome provides insights into morphological evolution and visceral regeneration.</title>
        <authorList>
            <person name="Zhang X."/>
            <person name="Sun L."/>
            <person name="Yuan J."/>
            <person name="Sun Y."/>
            <person name="Gao Y."/>
            <person name="Zhang L."/>
            <person name="Li S."/>
            <person name="Dai H."/>
            <person name="Hamel J.F."/>
            <person name="Liu C."/>
            <person name="Yu Y."/>
            <person name="Liu S."/>
            <person name="Lin W."/>
            <person name="Guo K."/>
            <person name="Jin S."/>
            <person name="Xu P."/>
            <person name="Storey K.B."/>
            <person name="Huan P."/>
            <person name="Zhang T."/>
            <person name="Zhou Y."/>
            <person name="Zhang J."/>
            <person name="Lin C."/>
            <person name="Li X."/>
            <person name="Xing L."/>
            <person name="Huo D."/>
            <person name="Sun M."/>
            <person name="Wang L."/>
            <person name="Mercier A."/>
            <person name="Li F."/>
            <person name="Yang H."/>
            <person name="Xiang J."/>
        </authorList>
    </citation>
    <scope>NUCLEOTIDE SEQUENCE [LARGE SCALE GENOMIC DNA]</scope>
    <source>
        <strain evidence="2">Shaxun</strain>
        <tissue evidence="2">Muscle</tissue>
    </source>
</reference>
<name>A0A2G8L2P2_STIJA</name>
<dbReference type="EMBL" id="MRZV01000249">
    <property type="protein sequence ID" value="PIK54410.1"/>
    <property type="molecule type" value="Genomic_DNA"/>
</dbReference>
<dbReference type="AlphaFoldDB" id="A0A2G8L2P2"/>
<accession>A0A2G8L2P2</accession>
<protein>
    <submittedName>
        <fullName evidence="2">Putative ER degradation-enhancing alpha-mannosidase-like protein 3 isoform X2</fullName>
    </submittedName>
</protein>
<dbReference type="PANTHER" id="PTHR45679">
    <property type="entry name" value="ER DEGRADATION-ENHANCING ALPHA-MANNOSIDASE-LIKE PROTEIN 2"/>
    <property type="match status" value="1"/>
</dbReference>
<dbReference type="GO" id="GO:0044322">
    <property type="term" value="C:endoplasmic reticulum quality control compartment"/>
    <property type="evidence" value="ECO:0007669"/>
    <property type="project" value="GOC"/>
</dbReference>
<evidence type="ECO:0000313" key="3">
    <source>
        <dbReference type="Proteomes" id="UP000230750"/>
    </source>
</evidence>
<feature type="compositionally biased region" description="Polar residues" evidence="1">
    <location>
        <begin position="77"/>
        <end position="87"/>
    </location>
</feature>
<gene>
    <name evidence="2" type="ORF">BSL78_08686</name>
</gene>
<dbReference type="GO" id="GO:1904380">
    <property type="term" value="P:endoplasmic reticulum mannose trimming"/>
    <property type="evidence" value="ECO:0007669"/>
    <property type="project" value="InterPro"/>
</dbReference>
<keyword evidence="3" id="KW-1185">Reference proteome</keyword>
<organism evidence="2 3">
    <name type="scientific">Stichopus japonicus</name>
    <name type="common">Sea cucumber</name>
    <dbReference type="NCBI Taxonomy" id="307972"/>
    <lineage>
        <taxon>Eukaryota</taxon>
        <taxon>Metazoa</taxon>
        <taxon>Echinodermata</taxon>
        <taxon>Eleutherozoa</taxon>
        <taxon>Echinozoa</taxon>
        <taxon>Holothuroidea</taxon>
        <taxon>Aspidochirotacea</taxon>
        <taxon>Aspidochirotida</taxon>
        <taxon>Stichopodidae</taxon>
        <taxon>Apostichopus</taxon>
    </lineage>
</organism>
<feature type="region of interest" description="Disordered" evidence="1">
    <location>
        <begin position="76"/>
        <end position="102"/>
    </location>
</feature>
<dbReference type="InterPro" id="IPR044674">
    <property type="entry name" value="EDEM1/2/3"/>
</dbReference>
<dbReference type="OrthoDB" id="8118055at2759"/>
<dbReference type="GO" id="GO:0004571">
    <property type="term" value="F:mannosyl-oligosaccharide 1,2-alpha-mannosidase activity"/>
    <property type="evidence" value="ECO:0007669"/>
    <property type="project" value="InterPro"/>
</dbReference>
<evidence type="ECO:0000313" key="2">
    <source>
        <dbReference type="EMBL" id="PIK54410.1"/>
    </source>
</evidence>
<evidence type="ECO:0000256" key="1">
    <source>
        <dbReference type="SAM" id="MobiDB-lite"/>
    </source>
</evidence>
<proteinExistence type="predicted"/>
<dbReference type="PANTHER" id="PTHR45679:SF2">
    <property type="entry name" value="ER DEGRADATION-ENHANCING ALPHA-MANNOSIDASE-LIKE PROTEIN 3"/>
    <property type="match status" value="1"/>
</dbReference>
<comment type="caution">
    <text evidence="2">The sequence shown here is derived from an EMBL/GenBank/DDBJ whole genome shotgun (WGS) entry which is preliminary data.</text>
</comment>
<dbReference type="Proteomes" id="UP000230750">
    <property type="component" value="Unassembled WGS sequence"/>
</dbReference>